<dbReference type="RefSeq" id="WP_003921237.1">
    <property type="nucleotide sequence ID" value="NZ_BLKW01000002.1"/>
</dbReference>
<gene>
    <name evidence="3" type="ORF">MBOT_17810</name>
</gene>
<evidence type="ECO:0000313" key="3">
    <source>
        <dbReference type="EMBL" id="GFG74416.1"/>
    </source>
</evidence>
<keyword evidence="2" id="KW-0812">Transmembrane</keyword>
<feature type="coiled-coil region" evidence="1">
    <location>
        <begin position="100"/>
        <end position="134"/>
    </location>
</feature>
<evidence type="ECO:0000313" key="4">
    <source>
        <dbReference type="Proteomes" id="UP000465361"/>
    </source>
</evidence>
<keyword evidence="4" id="KW-1185">Reference proteome</keyword>
<feature type="transmembrane region" description="Helical" evidence="2">
    <location>
        <begin position="6"/>
        <end position="25"/>
    </location>
</feature>
<keyword evidence="2" id="KW-0472">Membrane</keyword>
<keyword evidence="2" id="KW-1133">Transmembrane helix</keyword>
<evidence type="ECO:0000256" key="2">
    <source>
        <dbReference type="SAM" id="Phobius"/>
    </source>
</evidence>
<proteinExistence type="predicted"/>
<sequence>MNWTIWGPVFGSLVVAVIGLLGVLFQAKKNHQASLEQIDTLKEQANAATIQANAALEAARASTKTAEATAQAAINDTFTKAYAAASENWARYTDAIEKRLQEQGEEIVENAKRIDKAERLAEADRQARDVAEKKFRIAEAWMRRTIRWIKENLPGADYPPIPPELDIEL</sequence>
<reference evidence="3 4" key="1">
    <citation type="journal article" date="2019" name="Emerg. Microbes Infect.">
        <title>Comprehensive subspecies identification of 175 nontuberculous mycobacteria species based on 7547 genomic profiles.</title>
        <authorList>
            <person name="Matsumoto Y."/>
            <person name="Kinjo T."/>
            <person name="Motooka D."/>
            <person name="Nabeya D."/>
            <person name="Jung N."/>
            <person name="Uechi K."/>
            <person name="Horii T."/>
            <person name="Iida T."/>
            <person name="Fujita J."/>
            <person name="Nakamura S."/>
        </authorList>
    </citation>
    <scope>NUCLEOTIDE SEQUENCE [LARGE SCALE GENOMIC DNA]</scope>
    <source>
        <strain evidence="3 4">JCM 17322</strain>
    </source>
</reference>
<name>A0A7I9XXA6_9MYCO</name>
<dbReference type="Proteomes" id="UP000465361">
    <property type="component" value="Unassembled WGS sequence"/>
</dbReference>
<dbReference type="AlphaFoldDB" id="A0A7I9XXA6"/>
<organism evidence="3 4">
    <name type="scientific">Mycobacterium botniense</name>
    <dbReference type="NCBI Taxonomy" id="84962"/>
    <lineage>
        <taxon>Bacteria</taxon>
        <taxon>Bacillati</taxon>
        <taxon>Actinomycetota</taxon>
        <taxon>Actinomycetes</taxon>
        <taxon>Mycobacteriales</taxon>
        <taxon>Mycobacteriaceae</taxon>
        <taxon>Mycobacterium</taxon>
    </lineage>
</organism>
<evidence type="ECO:0000256" key="1">
    <source>
        <dbReference type="SAM" id="Coils"/>
    </source>
</evidence>
<dbReference type="EMBL" id="BLKW01000002">
    <property type="protein sequence ID" value="GFG74416.1"/>
    <property type="molecule type" value="Genomic_DNA"/>
</dbReference>
<feature type="coiled-coil region" evidence="1">
    <location>
        <begin position="24"/>
        <end position="58"/>
    </location>
</feature>
<comment type="caution">
    <text evidence="3">The sequence shown here is derived from an EMBL/GenBank/DDBJ whole genome shotgun (WGS) entry which is preliminary data.</text>
</comment>
<keyword evidence="1" id="KW-0175">Coiled coil</keyword>
<accession>A0A7I9XXA6</accession>
<protein>
    <submittedName>
        <fullName evidence="3">Uncharacterized protein</fullName>
    </submittedName>
</protein>